<dbReference type="AlphaFoldDB" id="A0A7G9GF55"/>
<dbReference type="PANTHER" id="PTHR48100:SF1">
    <property type="entry name" value="HISTIDINE PHOSPHATASE FAMILY PROTEIN-RELATED"/>
    <property type="match status" value="1"/>
</dbReference>
<dbReference type="SUPFAM" id="SSF53254">
    <property type="entry name" value="Phosphoglycerate mutase-like"/>
    <property type="match status" value="1"/>
</dbReference>
<dbReference type="Proteomes" id="UP000515860">
    <property type="component" value="Chromosome"/>
</dbReference>
<dbReference type="InterPro" id="IPR013078">
    <property type="entry name" value="His_Pase_superF_clade-1"/>
</dbReference>
<dbReference type="KEGG" id="whj:H9Q79_03885"/>
<dbReference type="SMART" id="SM00855">
    <property type="entry name" value="PGAM"/>
    <property type="match status" value="1"/>
</dbReference>
<dbReference type="CDD" id="cd07040">
    <property type="entry name" value="HP"/>
    <property type="match status" value="1"/>
</dbReference>
<evidence type="ECO:0000313" key="2">
    <source>
        <dbReference type="Proteomes" id="UP000515860"/>
    </source>
</evidence>
<name>A0A7G9GF55_9FIRM</name>
<reference evidence="1 2" key="1">
    <citation type="submission" date="2020-08" db="EMBL/GenBank/DDBJ databases">
        <authorList>
            <person name="Liu C."/>
            <person name="Sun Q."/>
        </authorList>
    </citation>
    <scope>NUCLEOTIDE SEQUENCE [LARGE SCALE GENOMIC DNA]</scope>
    <source>
        <strain evidence="1 2">NSJ-29</strain>
    </source>
</reference>
<dbReference type="Pfam" id="PF00300">
    <property type="entry name" value="His_Phos_1"/>
    <property type="match status" value="1"/>
</dbReference>
<protein>
    <submittedName>
        <fullName evidence="1">Histidine phosphatase family protein</fullName>
    </submittedName>
</protein>
<organism evidence="1 2">
    <name type="scientific">Wansuia hejianensis</name>
    <dbReference type="NCBI Taxonomy" id="2763667"/>
    <lineage>
        <taxon>Bacteria</taxon>
        <taxon>Bacillati</taxon>
        <taxon>Bacillota</taxon>
        <taxon>Clostridia</taxon>
        <taxon>Lachnospirales</taxon>
        <taxon>Lachnospiraceae</taxon>
        <taxon>Wansuia</taxon>
    </lineage>
</organism>
<accession>A0A7G9GF55</accession>
<proteinExistence type="predicted"/>
<dbReference type="PANTHER" id="PTHR48100">
    <property type="entry name" value="BROAD-SPECIFICITY PHOSPHATASE YOR283W-RELATED"/>
    <property type="match status" value="1"/>
</dbReference>
<dbReference type="GO" id="GO:0005737">
    <property type="term" value="C:cytoplasm"/>
    <property type="evidence" value="ECO:0007669"/>
    <property type="project" value="TreeGrafter"/>
</dbReference>
<dbReference type="InterPro" id="IPR050275">
    <property type="entry name" value="PGM_Phosphatase"/>
</dbReference>
<dbReference type="GO" id="GO:0016791">
    <property type="term" value="F:phosphatase activity"/>
    <property type="evidence" value="ECO:0007669"/>
    <property type="project" value="TreeGrafter"/>
</dbReference>
<evidence type="ECO:0000313" key="1">
    <source>
        <dbReference type="EMBL" id="QNM09437.1"/>
    </source>
</evidence>
<keyword evidence="2" id="KW-1185">Reference proteome</keyword>
<dbReference type="Gene3D" id="3.40.50.1240">
    <property type="entry name" value="Phosphoglycerate mutase-like"/>
    <property type="match status" value="1"/>
</dbReference>
<dbReference type="EMBL" id="CP060635">
    <property type="protein sequence ID" value="QNM09437.1"/>
    <property type="molecule type" value="Genomic_DNA"/>
</dbReference>
<dbReference type="InterPro" id="IPR029033">
    <property type="entry name" value="His_PPase_superfam"/>
</dbReference>
<sequence length="201" mass="22939">MLKVNMIRHGKTYGNSRGRYIGTTDEPLLLEEAEALRRYAFEETDQVFASPLMRCVQTAEILFPGQEPCLIPEFAECDFGKFENKNYQELSDNPDYQKWIDSGGTLGFPGGESMVEFQERCLAGMERVVAMSYEKDWEEIALVVHGGTIMSILGAYGFPKQDYFEWHVNNGEGYRVRFSPEAFCRGSRELVVDGKIVRSEE</sequence>
<dbReference type="RefSeq" id="WP_249329223.1">
    <property type="nucleotide sequence ID" value="NZ_CP060635.1"/>
</dbReference>
<gene>
    <name evidence="1" type="ORF">H9Q79_03885</name>
</gene>